<dbReference type="InParanoid" id="J0LJ73"/>
<keyword evidence="3" id="KW-1185">Reference proteome</keyword>
<dbReference type="KEGG" id="adl:AURDEDRAFT_70898"/>
<evidence type="ECO:0000259" key="1">
    <source>
        <dbReference type="Pfam" id="PF18802"/>
    </source>
</evidence>
<reference evidence="3" key="1">
    <citation type="journal article" date="2012" name="Science">
        <title>The Paleozoic origin of enzymatic lignin decomposition reconstructed from 31 fungal genomes.</title>
        <authorList>
            <person name="Floudas D."/>
            <person name="Binder M."/>
            <person name="Riley R."/>
            <person name="Barry K."/>
            <person name="Blanchette R.A."/>
            <person name="Henrissat B."/>
            <person name="Martinez A.T."/>
            <person name="Otillar R."/>
            <person name="Spatafora J.W."/>
            <person name="Yadav J.S."/>
            <person name="Aerts A."/>
            <person name="Benoit I."/>
            <person name="Boyd A."/>
            <person name="Carlson A."/>
            <person name="Copeland A."/>
            <person name="Coutinho P.M."/>
            <person name="de Vries R.P."/>
            <person name="Ferreira P."/>
            <person name="Findley K."/>
            <person name="Foster B."/>
            <person name="Gaskell J."/>
            <person name="Glotzer D."/>
            <person name="Gorecki P."/>
            <person name="Heitman J."/>
            <person name="Hesse C."/>
            <person name="Hori C."/>
            <person name="Igarashi K."/>
            <person name="Jurgens J.A."/>
            <person name="Kallen N."/>
            <person name="Kersten P."/>
            <person name="Kohler A."/>
            <person name="Kuees U."/>
            <person name="Kumar T.K.A."/>
            <person name="Kuo A."/>
            <person name="LaButti K."/>
            <person name="Larrondo L.F."/>
            <person name="Lindquist E."/>
            <person name="Ling A."/>
            <person name="Lombard V."/>
            <person name="Lucas S."/>
            <person name="Lundell T."/>
            <person name="Martin R."/>
            <person name="McLaughlin D.J."/>
            <person name="Morgenstern I."/>
            <person name="Morin E."/>
            <person name="Murat C."/>
            <person name="Nagy L.G."/>
            <person name="Nolan M."/>
            <person name="Ohm R.A."/>
            <person name="Patyshakuliyeva A."/>
            <person name="Rokas A."/>
            <person name="Ruiz-Duenas F.J."/>
            <person name="Sabat G."/>
            <person name="Salamov A."/>
            <person name="Samejima M."/>
            <person name="Schmutz J."/>
            <person name="Slot J.C."/>
            <person name="St John F."/>
            <person name="Stenlid J."/>
            <person name="Sun H."/>
            <person name="Sun S."/>
            <person name="Syed K."/>
            <person name="Tsang A."/>
            <person name="Wiebenga A."/>
            <person name="Young D."/>
            <person name="Pisabarro A."/>
            <person name="Eastwood D.C."/>
            <person name="Martin F."/>
            <person name="Cullen D."/>
            <person name="Grigoriev I.V."/>
            <person name="Hibbett D.S."/>
        </authorList>
    </citation>
    <scope>NUCLEOTIDE SEQUENCE [LARGE SCALE GENOMIC DNA]</scope>
    <source>
        <strain evidence="3">TFB10046</strain>
    </source>
</reference>
<accession>J0LJ73</accession>
<dbReference type="Pfam" id="PF18802">
    <property type="entry name" value="CxC1"/>
    <property type="match status" value="1"/>
</dbReference>
<sequence>VEVCGCTSVAERLLPRGYFPCAPKCPSMAFSTELLDFISIHSTHVAPNTTAWSQTLEGFWARRGPVRKMTGSLRKRLGMALTWYQVLDSRAEFFVTERLPGTPLRGTAKHDAKLML</sequence>
<proteinExistence type="predicted"/>
<feature type="domain" description="CxC1-like cysteine cluster associated with KDZ transposases" evidence="1">
    <location>
        <begin position="1"/>
        <end position="59"/>
    </location>
</feature>
<dbReference type="EMBL" id="JH687810">
    <property type="protein sequence ID" value="EJD39758.1"/>
    <property type="molecule type" value="Genomic_DNA"/>
</dbReference>
<dbReference type="OrthoDB" id="3200967at2759"/>
<dbReference type="InterPro" id="IPR041320">
    <property type="entry name" value="CxC1"/>
</dbReference>
<name>J0LJ73_AURST</name>
<feature type="non-terminal residue" evidence="2">
    <location>
        <position position="1"/>
    </location>
</feature>
<evidence type="ECO:0000313" key="2">
    <source>
        <dbReference type="EMBL" id="EJD39758.1"/>
    </source>
</evidence>
<organism evidence="2 3">
    <name type="scientific">Auricularia subglabra (strain TFB-10046 / SS5)</name>
    <name type="common">White-rot fungus</name>
    <name type="synonym">Auricularia delicata (strain TFB10046)</name>
    <dbReference type="NCBI Taxonomy" id="717982"/>
    <lineage>
        <taxon>Eukaryota</taxon>
        <taxon>Fungi</taxon>
        <taxon>Dikarya</taxon>
        <taxon>Basidiomycota</taxon>
        <taxon>Agaricomycotina</taxon>
        <taxon>Agaricomycetes</taxon>
        <taxon>Auriculariales</taxon>
        <taxon>Auriculariaceae</taxon>
        <taxon>Auricularia</taxon>
    </lineage>
</organism>
<dbReference type="AlphaFoldDB" id="J0LJ73"/>
<dbReference type="Proteomes" id="UP000006514">
    <property type="component" value="Unassembled WGS sequence"/>
</dbReference>
<gene>
    <name evidence="2" type="ORF">AURDEDRAFT_70898</name>
</gene>
<protein>
    <recommendedName>
        <fullName evidence="1">CxC1-like cysteine cluster associated with KDZ transposases domain-containing protein</fullName>
    </recommendedName>
</protein>
<evidence type="ECO:0000313" key="3">
    <source>
        <dbReference type="Proteomes" id="UP000006514"/>
    </source>
</evidence>